<reference evidence="1" key="1">
    <citation type="submission" date="2025-08" db="UniProtKB">
        <authorList>
            <consortium name="RefSeq"/>
        </authorList>
    </citation>
    <scope>IDENTIFICATION</scope>
    <source>
        <tissue evidence="1">Muscle</tissue>
    </source>
</reference>
<dbReference type="KEGG" id="ccar:122143633"/>
<dbReference type="AlphaFoldDB" id="A0A9Q9XY30"/>
<dbReference type="OrthoDB" id="8631275at2759"/>
<organism evidence="1">
    <name type="scientific">Cyprinus carpio</name>
    <name type="common">Common carp</name>
    <dbReference type="NCBI Taxonomy" id="7962"/>
    <lineage>
        <taxon>Eukaryota</taxon>
        <taxon>Metazoa</taxon>
        <taxon>Chordata</taxon>
        <taxon>Craniata</taxon>
        <taxon>Vertebrata</taxon>
        <taxon>Euteleostomi</taxon>
        <taxon>Actinopterygii</taxon>
        <taxon>Neopterygii</taxon>
        <taxon>Teleostei</taxon>
        <taxon>Ostariophysi</taxon>
        <taxon>Cypriniformes</taxon>
        <taxon>Cyprinidae</taxon>
        <taxon>Cyprininae</taxon>
        <taxon>Cyprinus</taxon>
    </lineage>
</organism>
<name>A0A9Q9XY30_CYPCA</name>
<gene>
    <name evidence="1" type="primary">LOC122143633</name>
</gene>
<proteinExistence type="predicted"/>
<dbReference type="PANTHER" id="PTHR37162:SF1">
    <property type="entry name" value="BED-TYPE DOMAIN-CONTAINING PROTEIN"/>
    <property type="match status" value="1"/>
</dbReference>
<accession>A0A9Q9XY30</accession>
<evidence type="ECO:0000313" key="1">
    <source>
        <dbReference type="RefSeq" id="XP_042610129.1"/>
    </source>
</evidence>
<dbReference type="RefSeq" id="XP_042610129.1">
    <property type="nucleotide sequence ID" value="XM_042754195.1"/>
</dbReference>
<dbReference type="GeneID" id="122143633"/>
<dbReference type="PANTHER" id="PTHR37162">
    <property type="entry name" value="HAT FAMILY DIMERISATION DOMAINCONTAINING PROTEIN-RELATED"/>
    <property type="match status" value="1"/>
</dbReference>
<protein>
    <submittedName>
        <fullName evidence="1">Uncharacterized protein LOC122143633</fullName>
    </submittedName>
</protein>
<dbReference type="Proteomes" id="UP001155660">
    <property type="component" value="Unplaced"/>
</dbReference>
<sequence length="235" mass="27181">MKAAKLPVEAYCAKRCELYKEFVEFTDSDSLKLLRYCSTRWLSLLSCIERVLNQWAALQAYFNSHEGLETNTKIRDLSKHLNDPLIKAYFKFLSVALKPLSDFNIAFQSEQVQIHKLDKEMTRLIKRMLGCLVPAKAIMDVPLKEVNFGEGHQLADEDLFIGGDTKAFIRTAEFPVPTKNKFFQTVRAFYEAVLRKMFACFPIDSQLLKDLRILDPGSRMEISPDTGRDNMYFVW</sequence>